<reference evidence="2 3" key="1">
    <citation type="submission" date="2016-01" db="EMBL/GenBank/DDBJ databases">
        <title>The new phylogeny of the genus Mycobacterium.</title>
        <authorList>
            <person name="Tarcisio F."/>
            <person name="Conor M."/>
            <person name="Antonella G."/>
            <person name="Elisabetta G."/>
            <person name="Giulia F.S."/>
            <person name="Sara T."/>
            <person name="Anna F."/>
            <person name="Clotilde B."/>
            <person name="Roberto B."/>
            <person name="Veronica D.S."/>
            <person name="Fabio R."/>
            <person name="Monica P."/>
            <person name="Olivier J."/>
            <person name="Enrico T."/>
            <person name="Nicola S."/>
        </authorList>
    </citation>
    <scope>NUCLEOTIDE SEQUENCE [LARGE SCALE GENOMIC DNA]</scope>
    <source>
        <strain evidence="2 3">ATCC 27353</strain>
    </source>
</reference>
<feature type="compositionally biased region" description="Basic and acidic residues" evidence="1">
    <location>
        <begin position="134"/>
        <end position="148"/>
    </location>
</feature>
<dbReference type="AlphaFoldDB" id="A0A1X1TZJ6"/>
<comment type="caution">
    <text evidence="2">The sequence shown here is derived from an EMBL/GenBank/DDBJ whole genome shotgun (WGS) entry which is preliminary data.</text>
</comment>
<protein>
    <submittedName>
        <fullName evidence="2">Uncharacterized protein</fullName>
    </submittedName>
</protein>
<dbReference type="RefSeq" id="WP_085127662.1">
    <property type="nucleotide sequence ID" value="NZ_LQOT01000019.1"/>
</dbReference>
<sequence length="148" mass="16664">MTREDKRDRYVADLSGAMSNAIPEKVMQDLAEFPVGVVGRLYEAGGRYEESEELPDEVAHRLLDLRFEADKVLATHFGADSFEGAIDLVNRVYRGHERVTVMLQATVDEAYQGEPMSALAERLQRHKATAAKGRLKDRCERPTGGERR</sequence>
<evidence type="ECO:0000313" key="2">
    <source>
        <dbReference type="EMBL" id="ORV49983.1"/>
    </source>
</evidence>
<dbReference type="Proteomes" id="UP000193465">
    <property type="component" value="Unassembled WGS sequence"/>
</dbReference>
<gene>
    <name evidence="2" type="ORF">AWC02_05200</name>
</gene>
<dbReference type="STRING" id="188915.AWC02_05200"/>
<name>A0A1X1TZJ6_9MYCO</name>
<keyword evidence="3" id="KW-1185">Reference proteome</keyword>
<evidence type="ECO:0000256" key="1">
    <source>
        <dbReference type="SAM" id="MobiDB-lite"/>
    </source>
</evidence>
<proteinExistence type="predicted"/>
<evidence type="ECO:0000313" key="3">
    <source>
        <dbReference type="Proteomes" id="UP000193465"/>
    </source>
</evidence>
<dbReference type="EMBL" id="LQOT01000019">
    <property type="protein sequence ID" value="ORV49983.1"/>
    <property type="molecule type" value="Genomic_DNA"/>
</dbReference>
<organism evidence="2 3">
    <name type="scientific">Mycolicibacter engbaekii</name>
    <dbReference type="NCBI Taxonomy" id="188915"/>
    <lineage>
        <taxon>Bacteria</taxon>
        <taxon>Bacillati</taxon>
        <taxon>Actinomycetota</taxon>
        <taxon>Actinomycetes</taxon>
        <taxon>Mycobacteriales</taxon>
        <taxon>Mycobacteriaceae</taxon>
        <taxon>Mycolicibacter</taxon>
    </lineage>
</organism>
<feature type="region of interest" description="Disordered" evidence="1">
    <location>
        <begin position="128"/>
        <end position="148"/>
    </location>
</feature>
<accession>A0A1X1TZJ6</accession>